<gene>
    <name evidence="1" type="ORF">LMXM_26_0470</name>
</gene>
<sequence length="1030" mass="111014">MRAPGRTSLTIHPHRLHPPHQGFLLFVHVLPPRVLVRPPAFFHEERRANTSGATLSTMDVLFEVLRSSVDNAARKQAAAQLRELQEREPEVFLQHTYDGIASQQLRSELRFFLCTLVVAFLDESWHNAVAKETQERFLESYVRLLLAEANAPILLARKLGRIVALMAKRSSRRAQLGALPPAIQHVVTSYVSELEKATAAQSHARVTYLLLYLHVFLKEMQGCRIGNVFEGVCRPCVAPLSGIFSLLPSATRMLEAYDLCLYLFKCSLRTFGRGVFDPAFCHFFLAATWRLAAGLGQDAPDSPNAERRQRLLEYALKTHEAIVVHFPSRLHELGIPFFVVADEAAAAAPSASTPPSAPDTPEHSIFRLLSAVVSSPVGDVVSEKAVCRALRFFTSLLSAEDGDAFIAHCLQCYTTSIYFAPLLQHIVSAYLADTTTPEALSEWSSHPEQVAAGLDVDMDDETSTMSCAEQLFLALTGSTACAGASLTAVWAVVNQLLQVGDVGPVTAALHAIGIGYYTMASEDTSSYLGFLRGKLLPLLDPATLAQTSPFVARRVVWLVGMWCESVTSTEDRRAVLSALETVLQNAVATQNIVLVLVALKSTENFVSDNHFTLSDVPPTMVNTVLRTVQELLSRVQSPTTIKGLAGLVHVLMEKGALQTQGDVLVQLFLPPALAIIKSYETQAANAGGKDAAGLGVDADEIDDDEGGADVLSSLNMLLECLGSSLRHGDSDAVIWSLLPCVIVPCTSPTSAAAAWVEDNAWELFLVMAQCSRTFFFPGAAEALEMALQHTSRDFSMLPLVFRVIYTLLLLREDGAEEVVSPAHLEAWMTMLRESLSAELCNAVAAATFAVGRTSAGPLSALLCQHAVQALVLSSDVQSEPHTLPLAMVLALSFASATSGEEQQKLAAHVHAAVQSCATSGSYSQLLEQVVLLLDVSPSTLVSRALARLLEVLCRTSTVPLAGDDLAMVQRAMEGVAATSGATAPVTGADDEDAEDRAAPEMLLELLGDEDILQGSPHFARVMGSFAALLS</sequence>
<dbReference type="GeneID" id="13449579"/>
<dbReference type="InterPro" id="IPR011989">
    <property type="entry name" value="ARM-like"/>
</dbReference>
<dbReference type="AlphaFoldDB" id="E9AY29"/>
<dbReference type="Gene3D" id="1.25.10.10">
    <property type="entry name" value="Leucine-rich Repeat Variant"/>
    <property type="match status" value="1"/>
</dbReference>
<name>E9AY29_LEIMU</name>
<evidence type="ECO:0000313" key="2">
    <source>
        <dbReference type="Proteomes" id="UP000007259"/>
    </source>
</evidence>
<dbReference type="PANTHER" id="PTHR10997">
    <property type="entry name" value="IMPORTIN-7, 8, 11"/>
    <property type="match status" value="1"/>
</dbReference>
<reference evidence="1 2" key="1">
    <citation type="journal article" date="2011" name="Genome Res.">
        <title>Chromosome and gene copy number variation allow major structural change between species and strains of Leishmania.</title>
        <authorList>
            <person name="Rogers M.B."/>
            <person name="Hilley J.D."/>
            <person name="Dickens N.J."/>
            <person name="Wilkes J."/>
            <person name="Bates P.A."/>
            <person name="Depledge D.P."/>
            <person name="Harris D."/>
            <person name="Her Y."/>
            <person name="Herzyk P."/>
            <person name="Imamura H."/>
            <person name="Otto T.D."/>
            <person name="Sanders M."/>
            <person name="Seeger K."/>
            <person name="Dujardin J.C."/>
            <person name="Berriman M."/>
            <person name="Smith D.F."/>
            <person name="Hertz-Fowler C."/>
            <person name="Mottram J.C."/>
        </authorList>
    </citation>
    <scope>NUCLEOTIDE SEQUENCE [LARGE SCALE GENOMIC DNA]</scope>
    <source>
        <strain evidence="1 2">MHOM/GT/2001/U1103</strain>
    </source>
</reference>
<dbReference type="Proteomes" id="UP000007259">
    <property type="component" value="Chromosome 26"/>
</dbReference>
<dbReference type="SUPFAM" id="SSF48371">
    <property type="entry name" value="ARM repeat"/>
    <property type="match status" value="1"/>
</dbReference>
<evidence type="ECO:0000313" key="1">
    <source>
        <dbReference type="EMBL" id="CBZ27870.1"/>
    </source>
</evidence>
<protein>
    <recommendedName>
        <fullName evidence="3">Importin N-terminal domain-containing protein</fullName>
    </recommendedName>
</protein>
<dbReference type="PANTHER" id="PTHR10997:SF7">
    <property type="entry name" value="IMPORTIN-11"/>
    <property type="match status" value="1"/>
</dbReference>
<dbReference type="EMBL" id="FR799579">
    <property type="protein sequence ID" value="CBZ27870.1"/>
    <property type="molecule type" value="Genomic_DNA"/>
</dbReference>
<organism evidence="1 2">
    <name type="scientific">Leishmania mexicana (strain MHOM/GT/2001/U1103)</name>
    <dbReference type="NCBI Taxonomy" id="929439"/>
    <lineage>
        <taxon>Eukaryota</taxon>
        <taxon>Discoba</taxon>
        <taxon>Euglenozoa</taxon>
        <taxon>Kinetoplastea</taxon>
        <taxon>Metakinetoplastina</taxon>
        <taxon>Trypanosomatida</taxon>
        <taxon>Trypanosomatidae</taxon>
        <taxon>Leishmaniinae</taxon>
        <taxon>Leishmania</taxon>
    </lineage>
</organism>
<dbReference type="GO" id="GO:0005829">
    <property type="term" value="C:cytosol"/>
    <property type="evidence" value="ECO:0007669"/>
    <property type="project" value="TreeGrafter"/>
</dbReference>
<dbReference type="KEGG" id="lmi:LMXM_26_0470"/>
<dbReference type="RefSeq" id="XP_003876351.1">
    <property type="nucleotide sequence ID" value="XM_003876302.1"/>
</dbReference>
<dbReference type="GO" id="GO:0006606">
    <property type="term" value="P:protein import into nucleus"/>
    <property type="evidence" value="ECO:0007669"/>
    <property type="project" value="TreeGrafter"/>
</dbReference>
<dbReference type="FunFam" id="1.25.10.10:FF:001773">
    <property type="entry name" value="Uncharacterized protein"/>
    <property type="match status" value="1"/>
</dbReference>
<dbReference type="VEuPathDB" id="TriTrypDB:LmxM.26.0470"/>
<dbReference type="GO" id="GO:0005635">
    <property type="term" value="C:nuclear envelope"/>
    <property type="evidence" value="ECO:0007669"/>
    <property type="project" value="TreeGrafter"/>
</dbReference>
<keyword evidence="2" id="KW-1185">Reference proteome</keyword>
<dbReference type="OrthoDB" id="246407at2759"/>
<dbReference type="PhylomeDB" id="E9AY29"/>
<dbReference type="InterPro" id="IPR016024">
    <property type="entry name" value="ARM-type_fold"/>
</dbReference>
<accession>E9AY29</accession>
<evidence type="ECO:0008006" key="3">
    <source>
        <dbReference type="Google" id="ProtNLM"/>
    </source>
</evidence>
<dbReference type="OMA" id="WVEDNAW"/>
<proteinExistence type="predicted"/>